<dbReference type="Gene3D" id="3.40.190.290">
    <property type="match status" value="1"/>
</dbReference>
<feature type="domain" description="LysR substrate-binding" evidence="2">
    <location>
        <begin position="5"/>
        <end position="178"/>
    </location>
</feature>
<sequence>MGAFAASFVKKYPEVKLAIDIDDRFVDPVAEGYDLVIRANPAPNSDLVGKCFLRTEILLAASPDMQPPTAQDEIIDAVILSASSGQTAWNVIRENEPLRIIPREILRCSSMMLVYDAVLSGAGAALLPAWLIEQDLRDGRLRAWAKVANRNIEAWVLHAPAHLTSPKVRAFVDTLVDAHRGHGNGD</sequence>
<evidence type="ECO:0000313" key="3">
    <source>
        <dbReference type="EMBL" id="MCY0147652.1"/>
    </source>
</evidence>
<protein>
    <submittedName>
        <fullName evidence="3">LysR substrate-binding domain-containing protein</fullName>
    </submittedName>
</protein>
<dbReference type="RefSeq" id="WP_267653249.1">
    <property type="nucleotide sequence ID" value="NZ_JAOVZR010000001.1"/>
</dbReference>
<accession>A0ABT3Z799</accession>
<evidence type="ECO:0000259" key="2">
    <source>
        <dbReference type="Pfam" id="PF03466"/>
    </source>
</evidence>
<dbReference type="EMBL" id="JAOVZR010000001">
    <property type="protein sequence ID" value="MCY0147652.1"/>
    <property type="molecule type" value="Genomic_DNA"/>
</dbReference>
<gene>
    <name evidence="3" type="ORF">OEG84_07970</name>
</gene>
<organism evidence="3 4">
    <name type="scientific">Hoeflea algicola</name>
    <dbReference type="NCBI Taxonomy" id="2983763"/>
    <lineage>
        <taxon>Bacteria</taxon>
        <taxon>Pseudomonadati</taxon>
        <taxon>Pseudomonadota</taxon>
        <taxon>Alphaproteobacteria</taxon>
        <taxon>Hyphomicrobiales</taxon>
        <taxon>Rhizobiaceae</taxon>
        <taxon>Hoeflea</taxon>
    </lineage>
</organism>
<keyword evidence="4" id="KW-1185">Reference proteome</keyword>
<evidence type="ECO:0000256" key="1">
    <source>
        <dbReference type="ARBA" id="ARBA00009437"/>
    </source>
</evidence>
<name>A0ABT3Z799_9HYPH</name>
<dbReference type="Pfam" id="PF03466">
    <property type="entry name" value="LysR_substrate"/>
    <property type="match status" value="1"/>
</dbReference>
<comment type="caution">
    <text evidence="3">The sequence shown here is derived from an EMBL/GenBank/DDBJ whole genome shotgun (WGS) entry which is preliminary data.</text>
</comment>
<dbReference type="PANTHER" id="PTHR30537">
    <property type="entry name" value="HTH-TYPE TRANSCRIPTIONAL REGULATOR"/>
    <property type="match status" value="1"/>
</dbReference>
<proteinExistence type="inferred from homology"/>
<dbReference type="InterPro" id="IPR005119">
    <property type="entry name" value="LysR_subst-bd"/>
</dbReference>
<dbReference type="InterPro" id="IPR058163">
    <property type="entry name" value="LysR-type_TF_proteobact-type"/>
</dbReference>
<dbReference type="PANTHER" id="PTHR30537:SF5">
    <property type="entry name" value="HTH-TYPE TRANSCRIPTIONAL ACTIVATOR TTDR-RELATED"/>
    <property type="match status" value="1"/>
</dbReference>
<dbReference type="Proteomes" id="UP001073227">
    <property type="component" value="Unassembled WGS sequence"/>
</dbReference>
<dbReference type="SUPFAM" id="SSF53850">
    <property type="entry name" value="Periplasmic binding protein-like II"/>
    <property type="match status" value="1"/>
</dbReference>
<reference evidence="3" key="1">
    <citation type="submission" date="2022-10" db="EMBL/GenBank/DDBJ databases">
        <title>Hoeflea sp. G2-23, isolated from marine algae.</title>
        <authorList>
            <person name="Kristyanto S."/>
            <person name="Kim J.M."/>
            <person name="Jeon C.O."/>
        </authorList>
    </citation>
    <scope>NUCLEOTIDE SEQUENCE</scope>
    <source>
        <strain evidence="3">G2-23</strain>
    </source>
</reference>
<comment type="similarity">
    <text evidence="1">Belongs to the LysR transcriptional regulatory family.</text>
</comment>
<evidence type="ECO:0000313" key="4">
    <source>
        <dbReference type="Proteomes" id="UP001073227"/>
    </source>
</evidence>